<proteinExistence type="predicted"/>
<dbReference type="EMBL" id="KE345004">
    <property type="protein sequence ID" value="EXB89230.1"/>
    <property type="molecule type" value="Genomic_DNA"/>
</dbReference>
<evidence type="ECO:0000313" key="2">
    <source>
        <dbReference type="Proteomes" id="UP000030645"/>
    </source>
</evidence>
<dbReference type="AlphaFoldDB" id="W9RP51"/>
<sequence>MVTGTGLGWLWDIGEGLGWPFDVGDGRRQGGTVAVKMGVVGRGPVSFQPTVGQPARKQIKLVPLPFLFFSLSVSSIAASSSSQFLRSAVPLLLLHLTSSTVA</sequence>
<accession>W9RP51</accession>
<protein>
    <submittedName>
        <fullName evidence="1">Uncharacterized protein</fullName>
    </submittedName>
</protein>
<gene>
    <name evidence="1" type="ORF">L484_006783</name>
</gene>
<organism evidence="1 2">
    <name type="scientific">Morus notabilis</name>
    <dbReference type="NCBI Taxonomy" id="981085"/>
    <lineage>
        <taxon>Eukaryota</taxon>
        <taxon>Viridiplantae</taxon>
        <taxon>Streptophyta</taxon>
        <taxon>Embryophyta</taxon>
        <taxon>Tracheophyta</taxon>
        <taxon>Spermatophyta</taxon>
        <taxon>Magnoliopsida</taxon>
        <taxon>eudicotyledons</taxon>
        <taxon>Gunneridae</taxon>
        <taxon>Pentapetalae</taxon>
        <taxon>rosids</taxon>
        <taxon>fabids</taxon>
        <taxon>Rosales</taxon>
        <taxon>Moraceae</taxon>
        <taxon>Moreae</taxon>
        <taxon>Morus</taxon>
    </lineage>
</organism>
<dbReference type="Proteomes" id="UP000030645">
    <property type="component" value="Unassembled WGS sequence"/>
</dbReference>
<name>W9RP51_9ROSA</name>
<keyword evidence="2" id="KW-1185">Reference proteome</keyword>
<evidence type="ECO:0000313" key="1">
    <source>
        <dbReference type="EMBL" id="EXB89230.1"/>
    </source>
</evidence>
<reference evidence="2" key="1">
    <citation type="submission" date="2013-01" db="EMBL/GenBank/DDBJ databases">
        <title>Draft Genome Sequence of a Mulberry Tree, Morus notabilis C.K. Schneid.</title>
        <authorList>
            <person name="He N."/>
            <person name="Zhao S."/>
        </authorList>
    </citation>
    <scope>NUCLEOTIDE SEQUENCE</scope>
</reference>